<keyword evidence="2" id="KW-1185">Reference proteome</keyword>
<sequence length="77" mass="8823">MELIVVDDTLREERISRDLARADRQILPVNLIYPPNYPEEPAILLDEFIGPADALKVLERMEKIQNNLASSRLAVNH</sequence>
<organism evidence="1 2">
    <name type="scientific">Stieleria marina</name>
    <dbReference type="NCBI Taxonomy" id="1930275"/>
    <lineage>
        <taxon>Bacteria</taxon>
        <taxon>Pseudomonadati</taxon>
        <taxon>Planctomycetota</taxon>
        <taxon>Planctomycetia</taxon>
        <taxon>Pirellulales</taxon>
        <taxon>Pirellulaceae</taxon>
        <taxon>Stieleria</taxon>
    </lineage>
</organism>
<evidence type="ECO:0000313" key="2">
    <source>
        <dbReference type="Proteomes" id="UP000319817"/>
    </source>
</evidence>
<dbReference type="Proteomes" id="UP000319817">
    <property type="component" value="Chromosome"/>
</dbReference>
<name>A0A517NVS5_9BACT</name>
<proteinExistence type="predicted"/>
<dbReference type="AlphaFoldDB" id="A0A517NVS5"/>
<dbReference type="EMBL" id="CP036526">
    <property type="protein sequence ID" value="QDT11208.1"/>
    <property type="molecule type" value="Genomic_DNA"/>
</dbReference>
<dbReference type="RefSeq" id="WP_145419074.1">
    <property type="nucleotide sequence ID" value="NZ_CP036526.1"/>
</dbReference>
<evidence type="ECO:0000313" key="1">
    <source>
        <dbReference type="EMBL" id="QDT11208.1"/>
    </source>
</evidence>
<gene>
    <name evidence="1" type="ORF">K239x_32020</name>
</gene>
<reference evidence="1 2" key="1">
    <citation type="submission" date="2019-02" db="EMBL/GenBank/DDBJ databases">
        <title>Deep-cultivation of Planctomycetes and their phenomic and genomic characterization uncovers novel biology.</title>
        <authorList>
            <person name="Wiegand S."/>
            <person name="Jogler M."/>
            <person name="Boedeker C."/>
            <person name="Pinto D."/>
            <person name="Vollmers J."/>
            <person name="Rivas-Marin E."/>
            <person name="Kohn T."/>
            <person name="Peeters S.H."/>
            <person name="Heuer A."/>
            <person name="Rast P."/>
            <person name="Oberbeckmann S."/>
            <person name="Bunk B."/>
            <person name="Jeske O."/>
            <person name="Meyerdierks A."/>
            <person name="Storesund J.E."/>
            <person name="Kallscheuer N."/>
            <person name="Luecker S."/>
            <person name="Lage O.M."/>
            <person name="Pohl T."/>
            <person name="Merkel B.J."/>
            <person name="Hornburger P."/>
            <person name="Mueller R.-W."/>
            <person name="Bruemmer F."/>
            <person name="Labrenz M."/>
            <person name="Spormann A.M."/>
            <person name="Op den Camp H."/>
            <person name="Overmann J."/>
            <person name="Amann R."/>
            <person name="Jetten M.S.M."/>
            <person name="Mascher T."/>
            <person name="Medema M.H."/>
            <person name="Devos D.P."/>
            <person name="Kaster A.-K."/>
            <person name="Ovreas L."/>
            <person name="Rohde M."/>
            <person name="Galperin M.Y."/>
            <person name="Jogler C."/>
        </authorList>
    </citation>
    <scope>NUCLEOTIDE SEQUENCE [LARGE SCALE GENOMIC DNA]</scope>
    <source>
        <strain evidence="1 2">K23_9</strain>
    </source>
</reference>
<accession>A0A517NVS5</accession>
<protein>
    <submittedName>
        <fullName evidence="1">Uncharacterized protein</fullName>
    </submittedName>
</protein>